<keyword evidence="7" id="KW-0240">DNA-directed RNA polymerase</keyword>
<comment type="similarity">
    <text evidence="3">Belongs to the archaeal Rpo5/eukaryotic RPB5 RNA polymerase subunit family.</text>
</comment>
<dbReference type="InterPro" id="IPR035913">
    <property type="entry name" value="RPB5-like_sf"/>
</dbReference>
<organism evidence="7 8">
    <name type="scientific">Lithospermum erythrorhizon</name>
    <name type="common">Purple gromwell</name>
    <name type="synonym">Lithospermum officinale var. erythrorhizon</name>
    <dbReference type="NCBI Taxonomy" id="34254"/>
    <lineage>
        <taxon>Eukaryota</taxon>
        <taxon>Viridiplantae</taxon>
        <taxon>Streptophyta</taxon>
        <taxon>Embryophyta</taxon>
        <taxon>Tracheophyta</taxon>
        <taxon>Spermatophyta</taxon>
        <taxon>Magnoliopsida</taxon>
        <taxon>eudicotyledons</taxon>
        <taxon>Gunneridae</taxon>
        <taxon>Pentapetalae</taxon>
        <taxon>asterids</taxon>
        <taxon>lamiids</taxon>
        <taxon>Boraginales</taxon>
        <taxon>Boraginaceae</taxon>
        <taxon>Boraginoideae</taxon>
        <taxon>Lithospermeae</taxon>
        <taxon>Lithospermum</taxon>
    </lineage>
</organism>
<keyword evidence="7" id="KW-0804">Transcription</keyword>
<dbReference type="InterPro" id="IPR005571">
    <property type="entry name" value="RNA_pol_Rpb5_N"/>
</dbReference>
<dbReference type="GO" id="GO:0055029">
    <property type="term" value="C:nuclear DNA-directed RNA polymerase complex"/>
    <property type="evidence" value="ECO:0007669"/>
    <property type="project" value="UniProtKB-ARBA"/>
</dbReference>
<dbReference type="GO" id="GO:0006366">
    <property type="term" value="P:transcription by RNA polymerase II"/>
    <property type="evidence" value="ECO:0007669"/>
    <property type="project" value="TreeGrafter"/>
</dbReference>
<keyword evidence="2" id="KW-0539">Nucleus</keyword>
<dbReference type="SUPFAM" id="SSF55287">
    <property type="entry name" value="RPB5-like RNA polymerase subunit"/>
    <property type="match status" value="1"/>
</dbReference>
<feature type="region of interest" description="Disordered" evidence="4">
    <location>
        <begin position="1"/>
        <end position="20"/>
    </location>
</feature>
<accession>A0AAV3PDJ3</accession>
<dbReference type="Pfam" id="PF01191">
    <property type="entry name" value="RNA_pol_Rpb5_C"/>
    <property type="match status" value="1"/>
</dbReference>
<comment type="caution">
    <text evidence="7">The sequence shown here is derived from an EMBL/GenBank/DDBJ whole genome shotgun (WGS) entry which is preliminary data.</text>
</comment>
<feature type="domain" description="RNA polymerase subunit H/Rpb5 C-terminal" evidence="5">
    <location>
        <begin position="145"/>
        <end position="217"/>
    </location>
</feature>
<dbReference type="Proteomes" id="UP001454036">
    <property type="component" value="Unassembled WGS sequence"/>
</dbReference>
<evidence type="ECO:0000256" key="1">
    <source>
        <dbReference type="ARBA" id="ARBA00004123"/>
    </source>
</evidence>
<evidence type="ECO:0000259" key="5">
    <source>
        <dbReference type="Pfam" id="PF01191"/>
    </source>
</evidence>
<dbReference type="FunFam" id="3.90.940.20:FF:000001">
    <property type="entry name" value="DNA-directed RNA polymerases I, II, and III subunit RPABC1"/>
    <property type="match status" value="1"/>
</dbReference>
<dbReference type="GO" id="GO:0003899">
    <property type="term" value="F:DNA-directed RNA polymerase activity"/>
    <property type="evidence" value="ECO:0007669"/>
    <property type="project" value="InterPro"/>
</dbReference>
<dbReference type="PANTHER" id="PTHR10535:SF2">
    <property type="entry name" value="DNA-DIRECTED RNA POLYMERASE V SUBUNIT 5A"/>
    <property type="match status" value="1"/>
</dbReference>
<dbReference type="GO" id="GO:0006362">
    <property type="term" value="P:transcription elongation by RNA polymerase I"/>
    <property type="evidence" value="ECO:0007669"/>
    <property type="project" value="TreeGrafter"/>
</dbReference>
<gene>
    <name evidence="7" type="ORF">LIER_36856</name>
</gene>
<evidence type="ECO:0000256" key="3">
    <source>
        <dbReference type="ARBA" id="ARBA00025765"/>
    </source>
</evidence>
<keyword evidence="8" id="KW-1185">Reference proteome</keyword>
<dbReference type="InterPro" id="IPR014381">
    <property type="entry name" value="Arch_Rpo5/euc_Rpb5"/>
</dbReference>
<reference evidence="7 8" key="1">
    <citation type="submission" date="2024-01" db="EMBL/GenBank/DDBJ databases">
        <title>The complete chloroplast genome sequence of Lithospermum erythrorhizon: insights into the phylogenetic relationship among Boraginaceae species and the maternal lineages of purple gromwells.</title>
        <authorList>
            <person name="Okada T."/>
            <person name="Watanabe K."/>
        </authorList>
    </citation>
    <scope>NUCLEOTIDE SEQUENCE [LARGE SCALE GENOMIC DNA]</scope>
</reference>
<evidence type="ECO:0000256" key="4">
    <source>
        <dbReference type="SAM" id="MobiDB-lite"/>
    </source>
</evidence>
<evidence type="ECO:0000256" key="2">
    <source>
        <dbReference type="ARBA" id="ARBA00023242"/>
    </source>
</evidence>
<dbReference type="Gene3D" id="3.40.1340.10">
    <property type="entry name" value="RNA polymerase, Rpb5, N-terminal domain"/>
    <property type="match status" value="1"/>
</dbReference>
<protein>
    <submittedName>
        <fullName evidence="7">DNA-directed RNA polymerase</fullName>
    </submittedName>
</protein>
<dbReference type="GO" id="GO:0003677">
    <property type="term" value="F:DNA binding"/>
    <property type="evidence" value="ECO:0007669"/>
    <property type="project" value="InterPro"/>
</dbReference>
<dbReference type="InterPro" id="IPR000783">
    <property type="entry name" value="RNA_pol_subH/Rpb5_C"/>
</dbReference>
<dbReference type="Pfam" id="PF03871">
    <property type="entry name" value="RNA_pol_Rpb5_N"/>
    <property type="match status" value="1"/>
</dbReference>
<dbReference type="PIRSF" id="PIRSF000747">
    <property type="entry name" value="RPB5"/>
    <property type="match status" value="1"/>
</dbReference>
<dbReference type="GO" id="GO:0042797">
    <property type="term" value="P:tRNA transcription by RNA polymerase III"/>
    <property type="evidence" value="ECO:0007669"/>
    <property type="project" value="TreeGrafter"/>
</dbReference>
<dbReference type="AlphaFoldDB" id="A0AAV3PDJ3"/>
<dbReference type="SUPFAM" id="SSF53036">
    <property type="entry name" value="Eukaryotic RPB5 N-terminal domain"/>
    <property type="match status" value="1"/>
</dbReference>
<evidence type="ECO:0000313" key="7">
    <source>
        <dbReference type="EMBL" id="GAA0149051.1"/>
    </source>
</evidence>
<comment type="subcellular location">
    <subcellularLocation>
        <location evidence="1">Nucleus</location>
    </subcellularLocation>
</comment>
<dbReference type="Gene3D" id="3.90.940.20">
    <property type="entry name" value="RPB5-like RNA polymerase subunit"/>
    <property type="match status" value="1"/>
</dbReference>
<feature type="domain" description="RNA polymerase Rpb5 N-terminal" evidence="6">
    <location>
        <begin position="19"/>
        <end position="102"/>
    </location>
</feature>
<name>A0AAV3PDJ3_LITER</name>
<dbReference type="EMBL" id="BAABME010017168">
    <property type="protein sequence ID" value="GAA0149051.1"/>
    <property type="molecule type" value="Genomic_DNA"/>
</dbReference>
<proteinExistence type="inferred from homology"/>
<evidence type="ECO:0000259" key="6">
    <source>
        <dbReference type="Pfam" id="PF03871"/>
    </source>
</evidence>
<sequence length="218" mass="24858">MEVNGASECKSDSVDNGSSESHKYYLSRKTILEMLKDRGYAVPSSDIQMSLKDFRDKYGPKPDSDALKISALHKNNPSDRILVIFLGQHMVKVNSVRVIAAQIMNKETLNRLILIVENKMTSQAQKALLAFSFKVETFNILDLLVNITKHALKPKHRVLTDKEKQALLKKFDVEEKQLPRMLQNDAISRYYGLEKGQVLEVTYNGEVTGLHVTYRCVW</sequence>
<dbReference type="PANTHER" id="PTHR10535">
    <property type="entry name" value="DNA-DIRECTED RNA POLYMERASES I, II, AND III SUBUNIT RPABC1"/>
    <property type="match status" value="1"/>
</dbReference>
<dbReference type="FunFam" id="3.40.1340.10:FF:000001">
    <property type="entry name" value="DNA-directed RNA polymerases I, II, and III subunit RPABC1"/>
    <property type="match status" value="1"/>
</dbReference>
<dbReference type="InterPro" id="IPR036710">
    <property type="entry name" value="RNA_pol_Rpb5_N_sf"/>
</dbReference>
<evidence type="ECO:0000313" key="8">
    <source>
        <dbReference type="Proteomes" id="UP001454036"/>
    </source>
</evidence>